<gene>
    <name evidence="11" type="ORF">LEA_21014</name>
</gene>
<dbReference type="InterPro" id="IPR004365">
    <property type="entry name" value="NA-bd_OB_tRNA"/>
</dbReference>
<comment type="similarity">
    <text evidence="1">Belongs to the class-II aminoacyl-tRNA synthetase family.</text>
</comment>
<dbReference type="PANTHER" id="PTHR42918:SF15">
    <property type="entry name" value="LYSINE--TRNA LIGASE, CHLOROPLASTIC_MITOCHONDRIAL"/>
    <property type="match status" value="1"/>
</dbReference>
<dbReference type="InterPro" id="IPR045864">
    <property type="entry name" value="aa-tRNA-synth_II/BPL/LPL"/>
</dbReference>
<dbReference type="GO" id="GO:0046872">
    <property type="term" value="F:metal ion binding"/>
    <property type="evidence" value="ECO:0007669"/>
    <property type="project" value="UniProtKB-KW"/>
</dbReference>
<protein>
    <recommendedName>
        <fullName evidence="2">lysine--tRNA ligase</fullName>
        <ecNumber evidence="2">6.1.1.6</ecNumber>
    </recommendedName>
</protein>
<organism evidence="11">
    <name type="scientific">human gut metagenome</name>
    <dbReference type="NCBI Taxonomy" id="408170"/>
    <lineage>
        <taxon>unclassified sequences</taxon>
        <taxon>metagenomes</taxon>
        <taxon>organismal metagenomes</taxon>
    </lineage>
</organism>
<dbReference type="AlphaFoldDB" id="K1RDF8"/>
<dbReference type="Gene3D" id="2.40.50.140">
    <property type="entry name" value="Nucleic acid-binding proteins"/>
    <property type="match status" value="1"/>
</dbReference>
<sequence>MAIELSEQEQLRRQSLQALRDLGIEPYPAARYEVTATAREIAENYDDTKHNYDDVRIAGRIMSRRIMGSASFFELQDHTGRIQVYIRRDDICPEGDPTLYNTVFKKLLDIGDFIGVEGFAFRTNTGELSVHCKRFTVLSKSIRPLPVVKEKDGKTFDAFTDPEIRYRQRYLDLIVNPQVKEVFAKRAKIISTMREFFNS</sequence>
<proteinExistence type="inferred from homology"/>
<keyword evidence="6" id="KW-0067">ATP-binding</keyword>
<name>K1RDF8_9ZZZZ</name>
<evidence type="ECO:0000256" key="5">
    <source>
        <dbReference type="ARBA" id="ARBA00022741"/>
    </source>
</evidence>
<accession>K1RDF8</accession>
<dbReference type="FunFam" id="2.40.50.140:FF:000024">
    <property type="entry name" value="Lysine--tRNA ligase"/>
    <property type="match status" value="1"/>
</dbReference>
<dbReference type="SUPFAM" id="SSF50249">
    <property type="entry name" value="Nucleic acid-binding proteins"/>
    <property type="match status" value="1"/>
</dbReference>
<dbReference type="Pfam" id="PF01336">
    <property type="entry name" value="tRNA_anti-codon"/>
    <property type="match status" value="1"/>
</dbReference>
<evidence type="ECO:0000256" key="7">
    <source>
        <dbReference type="ARBA" id="ARBA00022917"/>
    </source>
</evidence>
<keyword evidence="3 11" id="KW-0436">Ligase</keyword>
<keyword evidence="8" id="KW-0030">Aminoacyl-tRNA synthetase</keyword>
<dbReference type="InterPro" id="IPR044136">
    <property type="entry name" value="Lys-tRNA-ligase_II_N"/>
</dbReference>
<comment type="caution">
    <text evidence="11">The sequence shown here is derived from an EMBL/GenBank/DDBJ whole genome shotgun (WGS) entry which is preliminary data.</text>
</comment>
<keyword evidence="4" id="KW-0479">Metal-binding</keyword>
<feature type="non-terminal residue" evidence="11">
    <location>
        <position position="199"/>
    </location>
</feature>
<evidence type="ECO:0000259" key="10">
    <source>
        <dbReference type="Pfam" id="PF01336"/>
    </source>
</evidence>
<dbReference type="Gene3D" id="3.30.930.10">
    <property type="entry name" value="Bira Bifunctional Protein, Domain 2"/>
    <property type="match status" value="1"/>
</dbReference>
<evidence type="ECO:0000256" key="3">
    <source>
        <dbReference type="ARBA" id="ARBA00022598"/>
    </source>
</evidence>
<evidence type="ECO:0000313" key="11">
    <source>
        <dbReference type="EMBL" id="EKC43698.1"/>
    </source>
</evidence>
<evidence type="ECO:0000256" key="1">
    <source>
        <dbReference type="ARBA" id="ARBA00008226"/>
    </source>
</evidence>
<dbReference type="GO" id="GO:0004824">
    <property type="term" value="F:lysine-tRNA ligase activity"/>
    <property type="evidence" value="ECO:0007669"/>
    <property type="project" value="UniProtKB-EC"/>
</dbReference>
<dbReference type="PANTHER" id="PTHR42918">
    <property type="entry name" value="LYSYL-TRNA SYNTHETASE"/>
    <property type="match status" value="1"/>
</dbReference>
<reference evidence="11" key="1">
    <citation type="journal article" date="2013" name="Environ. Microbiol.">
        <title>Microbiota from the distal guts of lean and obese adolescents exhibit partial functional redundancy besides clear differences in community structure.</title>
        <authorList>
            <person name="Ferrer M."/>
            <person name="Ruiz A."/>
            <person name="Lanza F."/>
            <person name="Haange S.B."/>
            <person name="Oberbach A."/>
            <person name="Till H."/>
            <person name="Bargiela R."/>
            <person name="Campoy C."/>
            <person name="Segura M.T."/>
            <person name="Richter M."/>
            <person name="von Bergen M."/>
            <person name="Seifert J."/>
            <person name="Suarez A."/>
        </authorList>
    </citation>
    <scope>NUCLEOTIDE SEQUENCE</scope>
</reference>
<dbReference type="GO" id="GO:0006430">
    <property type="term" value="P:lysyl-tRNA aminoacylation"/>
    <property type="evidence" value="ECO:0007669"/>
    <property type="project" value="TreeGrafter"/>
</dbReference>
<dbReference type="SUPFAM" id="SSF55681">
    <property type="entry name" value="Class II aaRS and biotin synthetases"/>
    <property type="match status" value="1"/>
</dbReference>
<dbReference type="EC" id="6.1.1.6" evidence="2"/>
<evidence type="ECO:0000256" key="2">
    <source>
        <dbReference type="ARBA" id="ARBA00013166"/>
    </source>
</evidence>
<dbReference type="InterPro" id="IPR012340">
    <property type="entry name" value="NA-bd_OB-fold"/>
</dbReference>
<dbReference type="CDD" id="cd04322">
    <property type="entry name" value="LysRS_N"/>
    <property type="match status" value="1"/>
</dbReference>
<keyword evidence="5" id="KW-0547">Nucleotide-binding</keyword>
<dbReference type="GO" id="GO:0000049">
    <property type="term" value="F:tRNA binding"/>
    <property type="evidence" value="ECO:0007669"/>
    <property type="project" value="TreeGrafter"/>
</dbReference>
<comment type="catalytic activity">
    <reaction evidence="9">
        <text>tRNA(Lys) + L-lysine + ATP = L-lysyl-tRNA(Lys) + AMP + diphosphate</text>
        <dbReference type="Rhea" id="RHEA:20792"/>
        <dbReference type="Rhea" id="RHEA-COMP:9696"/>
        <dbReference type="Rhea" id="RHEA-COMP:9697"/>
        <dbReference type="ChEBI" id="CHEBI:30616"/>
        <dbReference type="ChEBI" id="CHEBI:32551"/>
        <dbReference type="ChEBI" id="CHEBI:33019"/>
        <dbReference type="ChEBI" id="CHEBI:78442"/>
        <dbReference type="ChEBI" id="CHEBI:78529"/>
        <dbReference type="ChEBI" id="CHEBI:456215"/>
        <dbReference type="EC" id="6.1.1.6"/>
    </reaction>
</comment>
<evidence type="ECO:0000256" key="4">
    <source>
        <dbReference type="ARBA" id="ARBA00022723"/>
    </source>
</evidence>
<feature type="domain" description="OB" evidence="10">
    <location>
        <begin position="55"/>
        <end position="138"/>
    </location>
</feature>
<evidence type="ECO:0000256" key="9">
    <source>
        <dbReference type="ARBA" id="ARBA00048573"/>
    </source>
</evidence>
<dbReference type="GO" id="GO:0005829">
    <property type="term" value="C:cytosol"/>
    <property type="evidence" value="ECO:0007669"/>
    <property type="project" value="TreeGrafter"/>
</dbReference>
<evidence type="ECO:0000256" key="6">
    <source>
        <dbReference type="ARBA" id="ARBA00022840"/>
    </source>
</evidence>
<evidence type="ECO:0000256" key="8">
    <source>
        <dbReference type="ARBA" id="ARBA00023146"/>
    </source>
</evidence>
<dbReference type="EMBL" id="AJWY01014458">
    <property type="protein sequence ID" value="EKC43698.1"/>
    <property type="molecule type" value="Genomic_DNA"/>
</dbReference>
<keyword evidence="7" id="KW-0648">Protein biosynthesis</keyword>
<dbReference type="GO" id="GO:0005524">
    <property type="term" value="F:ATP binding"/>
    <property type="evidence" value="ECO:0007669"/>
    <property type="project" value="UniProtKB-KW"/>
</dbReference>